<dbReference type="EMBL" id="SSTD01018651">
    <property type="protein sequence ID" value="TYJ97651.1"/>
    <property type="molecule type" value="Genomic_DNA"/>
</dbReference>
<accession>A0A5D3BG89</accession>
<name>A0A5D3BG89_CUCMM</name>
<evidence type="ECO:0000313" key="5">
    <source>
        <dbReference type="Proteomes" id="UP000321947"/>
    </source>
</evidence>
<reference evidence="4 5" key="1">
    <citation type="submission" date="2019-08" db="EMBL/GenBank/DDBJ databases">
        <title>Draft genome sequences of two oriental melons (Cucumis melo L. var makuwa).</title>
        <authorList>
            <person name="Kwon S.-Y."/>
        </authorList>
    </citation>
    <scope>NUCLEOTIDE SEQUENCE [LARGE SCALE GENOMIC DNA]</scope>
    <source>
        <strain evidence="5">cv. Chang Bougi</strain>
        <strain evidence="4">cv. SW 3</strain>
        <tissue evidence="3">Leaf</tissue>
    </source>
</reference>
<evidence type="ECO:0000313" key="3">
    <source>
        <dbReference type="EMBL" id="TYJ97651.1"/>
    </source>
</evidence>
<dbReference type="Proteomes" id="UP000321393">
    <property type="component" value="Unassembled WGS sequence"/>
</dbReference>
<protein>
    <recommendedName>
        <fullName evidence="6">CACTA en-spm transposon protein</fullName>
    </recommendedName>
</protein>
<dbReference type="AlphaFoldDB" id="A0A5D3BG89"/>
<evidence type="ECO:0000313" key="2">
    <source>
        <dbReference type="EMBL" id="KAA0066277.1"/>
    </source>
</evidence>
<gene>
    <name evidence="3" type="ORF">E5676_scaffold37G00090</name>
    <name evidence="2" type="ORF">E6C27_scaffold21G003260</name>
</gene>
<evidence type="ECO:0000256" key="1">
    <source>
        <dbReference type="SAM" id="MobiDB-lite"/>
    </source>
</evidence>
<dbReference type="Proteomes" id="UP000321947">
    <property type="component" value="Unassembled WGS sequence"/>
</dbReference>
<proteinExistence type="predicted"/>
<sequence>MYLQSTLRSSRTGCSTWKEFRGENHRYFKQFNNPEEVLANPLMRLEQLRVNKIARVQQPYDRKSEFPAHPKDSQSLFGDDICEIFFGRRSGYLKGLGWGPKPKSRKSTTSSYSSSYHEMRSREISKLKASLENANCIIEEQRIREEEHD</sequence>
<dbReference type="EMBL" id="SSTE01000903">
    <property type="protein sequence ID" value="KAA0066277.1"/>
    <property type="molecule type" value="Genomic_DNA"/>
</dbReference>
<evidence type="ECO:0000313" key="4">
    <source>
        <dbReference type="Proteomes" id="UP000321393"/>
    </source>
</evidence>
<evidence type="ECO:0008006" key="6">
    <source>
        <dbReference type="Google" id="ProtNLM"/>
    </source>
</evidence>
<feature type="region of interest" description="Disordered" evidence="1">
    <location>
        <begin position="94"/>
        <end position="115"/>
    </location>
</feature>
<organism evidence="3 5">
    <name type="scientific">Cucumis melo var. makuwa</name>
    <name type="common">Oriental melon</name>
    <dbReference type="NCBI Taxonomy" id="1194695"/>
    <lineage>
        <taxon>Eukaryota</taxon>
        <taxon>Viridiplantae</taxon>
        <taxon>Streptophyta</taxon>
        <taxon>Embryophyta</taxon>
        <taxon>Tracheophyta</taxon>
        <taxon>Spermatophyta</taxon>
        <taxon>Magnoliopsida</taxon>
        <taxon>eudicotyledons</taxon>
        <taxon>Gunneridae</taxon>
        <taxon>Pentapetalae</taxon>
        <taxon>rosids</taxon>
        <taxon>fabids</taxon>
        <taxon>Cucurbitales</taxon>
        <taxon>Cucurbitaceae</taxon>
        <taxon>Benincaseae</taxon>
        <taxon>Cucumis</taxon>
    </lineage>
</organism>
<comment type="caution">
    <text evidence="3">The sequence shown here is derived from an EMBL/GenBank/DDBJ whole genome shotgun (WGS) entry which is preliminary data.</text>
</comment>